<gene>
    <name evidence="2" type="ORF">H8F01_08320</name>
</gene>
<reference evidence="2 3" key="1">
    <citation type="submission" date="2020-08" db="EMBL/GenBank/DDBJ databases">
        <title>Dyella sp. G9 isolated from forest soil.</title>
        <authorList>
            <person name="Fu J."/>
            <person name="Qiu L."/>
        </authorList>
    </citation>
    <scope>NUCLEOTIDE SEQUENCE [LARGE SCALE GENOMIC DNA]</scope>
    <source>
        <strain evidence="2 3">G9</strain>
    </source>
</reference>
<organism evidence="2 3">
    <name type="scientific">Dyella telluris</name>
    <dbReference type="NCBI Taxonomy" id="2763498"/>
    <lineage>
        <taxon>Bacteria</taxon>
        <taxon>Pseudomonadati</taxon>
        <taxon>Pseudomonadota</taxon>
        <taxon>Gammaproteobacteria</taxon>
        <taxon>Lysobacterales</taxon>
        <taxon>Rhodanobacteraceae</taxon>
        <taxon>Dyella</taxon>
    </lineage>
</organism>
<protein>
    <submittedName>
        <fullName evidence="2">DUF2182 domain-containing protein</fullName>
    </submittedName>
</protein>
<accession>A0A7G8QAD7</accession>
<keyword evidence="1" id="KW-0812">Transmembrane</keyword>
<keyword evidence="1" id="KW-0472">Membrane</keyword>
<sequence length="268" mass="29039">MHTRTSRIIGIERTLPKGFIVVIALLFAASAIVTLAWCSSMADMEGLPMRGGWTLAMAWMRMPGQTWAGVTAPLLGMWSVMTAAMMLPSLTPTLWRHYRTEIDRAHSHPWRSTALVGAAYFAVWITLGLLVVPVGLALAWLAMAMPPLSRAVPLAIGIVALLAGLLQFTAWKQRSLACCRTCMMDAPGGLRHAWRHGLRHGLHCVRCCAGLTLILLAWGMMDVRAMVLVTIAITAERWASSPLPMVRAIGATAMVAGLLMIARATGFA</sequence>
<proteinExistence type="predicted"/>
<feature type="transmembrane region" description="Helical" evidence="1">
    <location>
        <begin position="20"/>
        <end position="42"/>
    </location>
</feature>
<keyword evidence="3" id="KW-1185">Reference proteome</keyword>
<dbReference type="AlphaFoldDB" id="A0A7G8QAD7"/>
<dbReference type="EMBL" id="CP060412">
    <property type="protein sequence ID" value="QNK03745.1"/>
    <property type="molecule type" value="Genomic_DNA"/>
</dbReference>
<evidence type="ECO:0000313" key="2">
    <source>
        <dbReference type="EMBL" id="QNK03745.1"/>
    </source>
</evidence>
<feature type="transmembrane region" description="Helical" evidence="1">
    <location>
        <begin position="67"/>
        <end position="91"/>
    </location>
</feature>
<feature type="transmembrane region" description="Helical" evidence="1">
    <location>
        <begin position="151"/>
        <end position="171"/>
    </location>
</feature>
<name>A0A7G8QAD7_9GAMM</name>
<evidence type="ECO:0000313" key="3">
    <source>
        <dbReference type="Proteomes" id="UP000515873"/>
    </source>
</evidence>
<dbReference type="Proteomes" id="UP000515873">
    <property type="component" value="Chromosome"/>
</dbReference>
<dbReference type="Pfam" id="PF09948">
    <property type="entry name" value="PpoB2"/>
    <property type="match status" value="1"/>
</dbReference>
<evidence type="ECO:0000256" key="1">
    <source>
        <dbReference type="SAM" id="Phobius"/>
    </source>
</evidence>
<feature type="transmembrane region" description="Helical" evidence="1">
    <location>
        <begin position="208"/>
        <end position="233"/>
    </location>
</feature>
<dbReference type="InterPro" id="IPR018688">
    <property type="entry name" value="PpoB2-like"/>
</dbReference>
<dbReference type="KEGG" id="dtl:H8F01_08320"/>
<keyword evidence="1" id="KW-1133">Transmembrane helix</keyword>
<feature type="transmembrane region" description="Helical" evidence="1">
    <location>
        <begin position="245"/>
        <end position="262"/>
    </location>
</feature>
<feature type="transmembrane region" description="Helical" evidence="1">
    <location>
        <begin position="112"/>
        <end position="145"/>
    </location>
</feature>